<accession>A0A9W6SG81</accession>
<evidence type="ECO:0000313" key="2">
    <source>
        <dbReference type="EMBL" id="GLZ75302.1"/>
    </source>
</evidence>
<dbReference type="AlphaFoldDB" id="A0A9W6SG81"/>
<comment type="caution">
    <text evidence="2">The sequence shown here is derived from an EMBL/GenBank/DDBJ whole genome shotgun (WGS) entry which is preliminary data.</text>
</comment>
<name>A0A9W6SG81_9ACTN</name>
<protein>
    <submittedName>
        <fullName evidence="2">Uncharacterized protein</fullName>
    </submittedName>
</protein>
<dbReference type="RefSeq" id="WP_285660544.1">
    <property type="nucleotide sequence ID" value="NZ_BSTX01000001.1"/>
</dbReference>
<sequence length="95" mass="10336">MVKRIFWLGLGLAAGAIVVHQVARRARKLTPGGIADTARKSAVGAADGARSFMAEVFDTMHEREAEIYQAMADGQLIPSDDDEDDFDTREGGTRR</sequence>
<organism evidence="2 3">
    <name type="scientific">Actinorhabdospora filicis</name>
    <dbReference type="NCBI Taxonomy" id="1785913"/>
    <lineage>
        <taxon>Bacteria</taxon>
        <taxon>Bacillati</taxon>
        <taxon>Actinomycetota</taxon>
        <taxon>Actinomycetes</taxon>
        <taxon>Micromonosporales</taxon>
        <taxon>Micromonosporaceae</taxon>
        <taxon>Actinorhabdospora</taxon>
    </lineage>
</organism>
<proteinExistence type="predicted"/>
<evidence type="ECO:0000256" key="1">
    <source>
        <dbReference type="SAM" id="MobiDB-lite"/>
    </source>
</evidence>
<feature type="region of interest" description="Disordered" evidence="1">
    <location>
        <begin position="73"/>
        <end position="95"/>
    </location>
</feature>
<keyword evidence="3" id="KW-1185">Reference proteome</keyword>
<gene>
    <name evidence="2" type="ORF">Afil01_01090</name>
</gene>
<dbReference type="Proteomes" id="UP001165079">
    <property type="component" value="Unassembled WGS sequence"/>
</dbReference>
<dbReference type="EMBL" id="BSTX01000001">
    <property type="protein sequence ID" value="GLZ75302.1"/>
    <property type="molecule type" value="Genomic_DNA"/>
</dbReference>
<evidence type="ECO:0000313" key="3">
    <source>
        <dbReference type="Proteomes" id="UP001165079"/>
    </source>
</evidence>
<reference evidence="2" key="1">
    <citation type="submission" date="2023-03" db="EMBL/GenBank/DDBJ databases">
        <title>Actinorhabdospora filicis NBRC 111898.</title>
        <authorList>
            <person name="Ichikawa N."/>
            <person name="Sato H."/>
            <person name="Tonouchi N."/>
        </authorList>
    </citation>
    <scope>NUCLEOTIDE SEQUENCE</scope>
    <source>
        <strain evidence="2">NBRC 111898</strain>
    </source>
</reference>